<dbReference type="UniPathway" id="UPA00562">
    <property type="reaction ID" value="UER00703"/>
</dbReference>
<comment type="subcellular location">
    <subcellularLocation>
        <location evidence="3 13">Cytoplasm</location>
    </subcellularLocation>
</comment>
<dbReference type="Gene3D" id="3.10.340.11">
    <property type="entry name" value="Methenyltetrahydromethanopterin Cyclohydrolase, Chain A, domain 1"/>
    <property type="match status" value="1"/>
</dbReference>
<evidence type="ECO:0000256" key="7">
    <source>
        <dbReference type="ARBA" id="ARBA00020597"/>
    </source>
</evidence>
<organism evidence="17 18">
    <name type="scientific">Paraburkholderia caribensis MBA4</name>
    <dbReference type="NCBI Taxonomy" id="1323664"/>
    <lineage>
        <taxon>Bacteria</taxon>
        <taxon>Pseudomonadati</taxon>
        <taxon>Pseudomonadota</taxon>
        <taxon>Betaproteobacteria</taxon>
        <taxon>Burkholderiales</taxon>
        <taxon>Burkholderiaceae</taxon>
        <taxon>Paraburkholderia</taxon>
    </lineage>
</organism>
<evidence type="ECO:0000313" key="17">
    <source>
        <dbReference type="EMBL" id="ALL69875.1"/>
    </source>
</evidence>
<keyword evidence="9 13" id="KW-0554">One-carbon metabolism</keyword>
<dbReference type="HAMAP" id="MF_00486">
    <property type="entry name" value="McH"/>
    <property type="match status" value="1"/>
</dbReference>
<evidence type="ECO:0000256" key="1">
    <source>
        <dbReference type="ARBA" id="ARBA00001946"/>
    </source>
</evidence>
<dbReference type="CDD" id="cd00545">
    <property type="entry name" value="MCH"/>
    <property type="match status" value="1"/>
</dbReference>
<dbReference type="Gene3D" id="3.30.470.20">
    <property type="entry name" value="ATP-grasp fold, B domain"/>
    <property type="match status" value="1"/>
</dbReference>
<evidence type="ECO:0000256" key="2">
    <source>
        <dbReference type="ARBA" id="ARBA00004058"/>
    </source>
</evidence>
<proteinExistence type="inferred from homology"/>
<keyword evidence="8 13" id="KW-0963">Cytoplasm</keyword>
<geneLocation type="plasmid" evidence="18"/>
<keyword evidence="17" id="KW-0808">Transferase</keyword>
<dbReference type="InterPro" id="IPR041107">
    <property type="entry name" value="Rimk_N"/>
</dbReference>
<comment type="similarity">
    <text evidence="5 13">Belongs to the MCH family.</text>
</comment>
<evidence type="ECO:0000256" key="5">
    <source>
        <dbReference type="ARBA" id="ARBA00006902"/>
    </source>
</evidence>
<feature type="domain" description="ATP-grasp fold RimK-type" evidence="15">
    <location>
        <begin position="484"/>
        <end position="627"/>
    </location>
</feature>
<evidence type="ECO:0000256" key="13">
    <source>
        <dbReference type="HAMAP-Rule" id="MF_00486"/>
    </source>
</evidence>
<feature type="region of interest" description="Disordered" evidence="14">
    <location>
        <begin position="676"/>
        <end position="698"/>
    </location>
</feature>
<evidence type="ECO:0000259" key="15">
    <source>
        <dbReference type="Pfam" id="PF08443"/>
    </source>
</evidence>
<comment type="function">
    <text evidence="2 13">Catalyzes the hydrolysis of methenyl-H(4)MPT(+) to 5-formyl-H(4)MPT.</text>
</comment>
<comment type="catalytic activity">
    <reaction evidence="12 13">
        <text>5,10-methenyl-5,6,7,8-tetrahydromethanopterin + H2O = N(5)-formyl-5,6,7,8-tetrahydromethanopterin + H(+)</text>
        <dbReference type="Rhea" id="RHEA:19053"/>
        <dbReference type="ChEBI" id="CHEBI:15377"/>
        <dbReference type="ChEBI" id="CHEBI:15378"/>
        <dbReference type="ChEBI" id="CHEBI:58018"/>
        <dbReference type="ChEBI" id="CHEBI:58337"/>
        <dbReference type="EC" id="3.5.4.27"/>
    </reaction>
</comment>
<evidence type="ECO:0000256" key="10">
    <source>
        <dbReference type="ARBA" id="ARBA00022801"/>
    </source>
</evidence>
<dbReference type="KEGG" id="bcai:K788_0008558"/>
<dbReference type="GO" id="GO:0005737">
    <property type="term" value="C:cytoplasm"/>
    <property type="evidence" value="ECO:0007669"/>
    <property type="project" value="UniProtKB-SubCell"/>
</dbReference>
<sequence length="719" mass="76490">MNSSTHTADHSGNVPPIARDAPSVNALAAPLVAQLLADAARLRIAVSRHPFGPTIVDAGVATPGCIEAGVMIARICMGGLGRIETRISAGHEPLWPAMIDVHTASPVLACLGSQYAGWSLSASKEQNHGKKFFSLGSGPARALAGKETLFDELGYRDAHEAGVLVMEVGQPPPQAVLEKIVGDCGLAPGKLTVIVTPTQSVAGTVQVVARVVEVALHKSHVLGVPLGDIVEASGTAPLPPPAPDGLAAMGRTNDAILYGGRVHLTVTRDAVARRLAAELPSSNSRDYGRPFAEIFASFNYDFYQIDPSLFAPAEVWVSSLESGATYRGGRLDGALLHALWQGDAFVAGGDPSGGGRRFRCRTRHAGHHQSGGAMSDASAASGLRVAIMTDETGWHTGRLKKAFRARGVDARCVDLATCRIDTSWSPSGLAIPGFARDLPDAVFVRGIAGGTFEQVTLRLGILHALRECGVPVYNDARAIERSVDKSMTSFLLHRAGVPTPPAWATESAAFAQRVLMRETAAARRVVIKPLFGSQGKGLRRLGANASNGALTPLPPLRSYREVAYLQRYVGSARARRGGYDWRVLVIGSRAVAAMRRTGGRGWIHNVARGARCEPAALDPTLASLAARDGRARARLRRRRPDPRPVDAGRNRRAAGARSERRRGMAWAAIGDDRRYRRGAGRRSARPQARGEPRLDTAAARRAAPWTLTICWPAPTPPSC</sequence>
<name>A0A0P0RM27_9BURK</name>
<evidence type="ECO:0000256" key="3">
    <source>
        <dbReference type="ARBA" id="ARBA00004496"/>
    </source>
</evidence>
<dbReference type="Pfam" id="PF08443">
    <property type="entry name" value="RimK"/>
    <property type="match status" value="1"/>
</dbReference>
<dbReference type="GO" id="GO:0006730">
    <property type="term" value="P:one-carbon metabolic process"/>
    <property type="evidence" value="ECO:0007669"/>
    <property type="project" value="UniProtKB-UniRule"/>
</dbReference>
<dbReference type="GO" id="GO:0016740">
    <property type="term" value="F:transferase activity"/>
    <property type="evidence" value="ECO:0007669"/>
    <property type="project" value="UniProtKB-KW"/>
</dbReference>
<evidence type="ECO:0000256" key="12">
    <source>
        <dbReference type="ARBA" id="ARBA00048684"/>
    </source>
</evidence>
<dbReference type="SUPFAM" id="SSF56199">
    <property type="entry name" value="Methenyltetrahydromethanopterin cyclohydrolase"/>
    <property type="match status" value="1"/>
</dbReference>
<dbReference type="GO" id="GO:0016879">
    <property type="term" value="F:ligase activity, forming carbon-nitrogen bonds"/>
    <property type="evidence" value="ECO:0007669"/>
    <property type="project" value="TreeGrafter"/>
</dbReference>
<dbReference type="SUPFAM" id="SSF56059">
    <property type="entry name" value="Glutathione synthetase ATP-binding domain-like"/>
    <property type="match status" value="1"/>
</dbReference>
<dbReference type="NCBIfam" id="TIGR03120">
    <property type="entry name" value="one_C_mch"/>
    <property type="match status" value="1"/>
</dbReference>
<evidence type="ECO:0000313" key="18">
    <source>
        <dbReference type="Proteomes" id="UP000019146"/>
    </source>
</evidence>
<protein>
    <recommendedName>
        <fullName evidence="7 13">Methenyltetrahydromethanopterin cyclohydrolase</fullName>
        <ecNumber evidence="6 13">3.5.4.27</ecNumber>
    </recommendedName>
    <alternativeName>
        <fullName evidence="11 13">Methenyl-H4MPT cyclohydrolase</fullName>
    </alternativeName>
</protein>
<dbReference type="AlphaFoldDB" id="A0A0P0RM27"/>
<dbReference type="Gene3D" id="3.30.1030.10">
    <property type="entry name" value="Methenyltetrahydromethanopterin Cyclohydrolase, Chain A, domain 2"/>
    <property type="match status" value="1"/>
</dbReference>
<keyword evidence="17" id="KW-0614">Plasmid</keyword>
<gene>
    <name evidence="13" type="primary">mch</name>
    <name evidence="17" type="ORF">K788_0008558</name>
</gene>
<evidence type="ECO:0000256" key="14">
    <source>
        <dbReference type="SAM" id="MobiDB-lite"/>
    </source>
</evidence>
<dbReference type="PANTHER" id="PTHR21621:SF0">
    <property type="entry name" value="BETA-CITRYLGLUTAMATE SYNTHASE B-RELATED"/>
    <property type="match status" value="1"/>
</dbReference>
<dbReference type="GO" id="GO:0046294">
    <property type="term" value="P:formaldehyde catabolic process"/>
    <property type="evidence" value="ECO:0007669"/>
    <property type="project" value="UniProtKB-UniRule"/>
</dbReference>
<dbReference type="Proteomes" id="UP000019146">
    <property type="component" value="Plasmid unnamed"/>
</dbReference>
<feature type="region of interest" description="Disordered" evidence="14">
    <location>
        <begin position="630"/>
        <end position="662"/>
    </location>
</feature>
<dbReference type="Gene3D" id="3.40.50.20">
    <property type="match status" value="1"/>
</dbReference>
<evidence type="ECO:0000256" key="4">
    <source>
        <dbReference type="ARBA" id="ARBA00005087"/>
    </source>
</evidence>
<keyword evidence="10 13" id="KW-0378">Hydrolase</keyword>
<comment type="pathway">
    <text evidence="4 13">One-carbon metabolism; formaldehyde degradation; formate from formaldehyde (H(4)MPT route): step 3/5.</text>
</comment>
<feature type="domain" description="RimK preATP-grasp" evidence="16">
    <location>
        <begin position="383"/>
        <end position="479"/>
    </location>
</feature>
<reference evidence="17 18" key="1">
    <citation type="journal article" date="2014" name="Genome Announc.">
        <title>Draft Genome Sequence of the Haloacid-Degrading Burkholderia caribensis Strain MBA4.</title>
        <authorList>
            <person name="Pan Y."/>
            <person name="Kong K.F."/>
            <person name="Tsang J.S."/>
        </authorList>
    </citation>
    <scope>NUCLEOTIDE SEQUENCE [LARGE SCALE GENOMIC DNA]</scope>
    <source>
        <strain evidence="17 18">MBA4</strain>
        <plasmid evidence="18">Plasmid</plasmid>
    </source>
</reference>
<dbReference type="GO" id="GO:0018759">
    <property type="term" value="F:methenyltetrahydromethanopterin cyclohydrolase activity"/>
    <property type="evidence" value="ECO:0007669"/>
    <property type="project" value="UniProtKB-UniRule"/>
</dbReference>
<accession>A0A0P0RM27</accession>
<evidence type="ECO:0000256" key="6">
    <source>
        <dbReference type="ARBA" id="ARBA00012765"/>
    </source>
</evidence>
<evidence type="ECO:0000256" key="8">
    <source>
        <dbReference type="ARBA" id="ARBA00022490"/>
    </source>
</evidence>
<dbReference type="EC" id="3.5.4.27" evidence="6 13"/>
<dbReference type="InterPro" id="IPR003209">
    <property type="entry name" value="METHMP_CycHdrlase"/>
</dbReference>
<dbReference type="Pfam" id="PF18030">
    <property type="entry name" value="Rimk_N"/>
    <property type="match status" value="1"/>
</dbReference>
<dbReference type="Pfam" id="PF02289">
    <property type="entry name" value="MCH"/>
    <property type="match status" value="1"/>
</dbReference>
<evidence type="ECO:0000259" key="16">
    <source>
        <dbReference type="Pfam" id="PF18030"/>
    </source>
</evidence>
<dbReference type="PANTHER" id="PTHR21621">
    <property type="entry name" value="RIBOSOMAL PROTEIN S6 MODIFICATION PROTEIN"/>
    <property type="match status" value="1"/>
</dbReference>
<comment type="cofactor">
    <cofactor evidence="1">
        <name>Mg(2+)</name>
        <dbReference type="ChEBI" id="CHEBI:18420"/>
    </cofactor>
</comment>
<dbReference type="InterPro" id="IPR013651">
    <property type="entry name" value="ATP-grasp_RimK-type"/>
</dbReference>
<evidence type="ECO:0000256" key="11">
    <source>
        <dbReference type="ARBA" id="ARBA00030468"/>
    </source>
</evidence>
<evidence type="ECO:0000256" key="9">
    <source>
        <dbReference type="ARBA" id="ARBA00022563"/>
    </source>
</evidence>
<dbReference type="EMBL" id="CP012748">
    <property type="protein sequence ID" value="ALL69875.1"/>
    <property type="molecule type" value="Genomic_DNA"/>
</dbReference>